<dbReference type="NCBIfam" id="TIGR01726">
    <property type="entry name" value="HEQRo_perm_3TM"/>
    <property type="match status" value="1"/>
</dbReference>
<evidence type="ECO:0000259" key="10">
    <source>
        <dbReference type="PROSITE" id="PS50928"/>
    </source>
</evidence>
<dbReference type="Pfam" id="PF00528">
    <property type="entry name" value="BPD_transp_1"/>
    <property type="match status" value="1"/>
</dbReference>
<feature type="transmembrane region" description="Helical" evidence="9">
    <location>
        <begin position="190"/>
        <end position="211"/>
    </location>
</feature>
<evidence type="ECO:0000256" key="8">
    <source>
        <dbReference type="ARBA" id="ARBA00023136"/>
    </source>
</evidence>
<keyword evidence="8 9" id="KW-0472">Membrane</keyword>
<dbReference type="Gene3D" id="1.10.3720.10">
    <property type="entry name" value="MetI-like"/>
    <property type="match status" value="1"/>
</dbReference>
<dbReference type="InterPro" id="IPR010065">
    <property type="entry name" value="AA_ABC_transptr_permease_3TM"/>
</dbReference>
<comment type="caution">
    <text evidence="11">The sequence shown here is derived from an EMBL/GenBank/DDBJ whole genome shotgun (WGS) entry which is preliminary data.</text>
</comment>
<evidence type="ECO:0000256" key="7">
    <source>
        <dbReference type="ARBA" id="ARBA00022989"/>
    </source>
</evidence>
<dbReference type="EMBL" id="QBMN01000100">
    <property type="protein sequence ID" value="PZO38633.1"/>
    <property type="molecule type" value="Genomic_DNA"/>
</dbReference>
<dbReference type="PANTHER" id="PTHR30614:SF20">
    <property type="entry name" value="GLUTAMINE TRANSPORT SYSTEM PERMEASE PROTEIN GLNP"/>
    <property type="match status" value="1"/>
</dbReference>
<keyword evidence="4" id="KW-1003">Cell membrane</keyword>
<evidence type="ECO:0000256" key="9">
    <source>
        <dbReference type="RuleBase" id="RU363032"/>
    </source>
</evidence>
<protein>
    <submittedName>
        <fullName evidence="11">Arginine ABC transporter permease</fullName>
    </submittedName>
</protein>
<dbReference type="PANTHER" id="PTHR30614">
    <property type="entry name" value="MEMBRANE COMPONENT OF AMINO ACID ABC TRANSPORTER"/>
    <property type="match status" value="1"/>
</dbReference>
<evidence type="ECO:0000256" key="4">
    <source>
        <dbReference type="ARBA" id="ARBA00022475"/>
    </source>
</evidence>
<feature type="transmembrane region" description="Helical" evidence="9">
    <location>
        <begin position="12"/>
        <end position="43"/>
    </location>
</feature>
<dbReference type="GO" id="GO:0043190">
    <property type="term" value="C:ATP-binding cassette (ABC) transporter complex"/>
    <property type="evidence" value="ECO:0007669"/>
    <property type="project" value="InterPro"/>
</dbReference>
<dbReference type="InterPro" id="IPR000515">
    <property type="entry name" value="MetI-like"/>
</dbReference>
<evidence type="ECO:0000256" key="1">
    <source>
        <dbReference type="ARBA" id="ARBA00004651"/>
    </source>
</evidence>
<comment type="subcellular location">
    <subcellularLocation>
        <location evidence="1 9">Cell membrane</location>
        <topology evidence="1 9">Multi-pass membrane protein</topology>
    </subcellularLocation>
</comment>
<keyword evidence="6" id="KW-0029">Amino-acid transport</keyword>
<evidence type="ECO:0000256" key="3">
    <source>
        <dbReference type="ARBA" id="ARBA00022448"/>
    </source>
</evidence>
<evidence type="ECO:0000313" key="12">
    <source>
        <dbReference type="Proteomes" id="UP000249081"/>
    </source>
</evidence>
<dbReference type="FunFam" id="1.10.3720.10:FF:000033">
    <property type="entry name" value="Polar amino acid ABC transporter permease"/>
    <property type="match status" value="1"/>
</dbReference>
<evidence type="ECO:0000256" key="6">
    <source>
        <dbReference type="ARBA" id="ARBA00022970"/>
    </source>
</evidence>
<proteinExistence type="inferred from homology"/>
<evidence type="ECO:0000256" key="5">
    <source>
        <dbReference type="ARBA" id="ARBA00022692"/>
    </source>
</evidence>
<reference evidence="12" key="1">
    <citation type="submission" date="2018-04" db="EMBL/GenBank/DDBJ databases">
        <authorList>
            <person name="Cornet L."/>
        </authorList>
    </citation>
    <scope>NUCLEOTIDE SEQUENCE [LARGE SCALE GENOMIC DNA]</scope>
</reference>
<dbReference type="PROSITE" id="PS50928">
    <property type="entry name" value="ABC_TM1"/>
    <property type="match status" value="1"/>
</dbReference>
<dbReference type="GO" id="GO:0022857">
    <property type="term" value="F:transmembrane transporter activity"/>
    <property type="evidence" value="ECO:0007669"/>
    <property type="project" value="InterPro"/>
</dbReference>
<dbReference type="InterPro" id="IPR043429">
    <property type="entry name" value="ArtM/GltK/GlnP/TcyL/YhdX-like"/>
</dbReference>
<organism evidence="11 12">
    <name type="scientific">Shackletoniella antarctica</name>
    <dbReference type="NCBI Taxonomy" id="268115"/>
    <lineage>
        <taxon>Bacteria</taxon>
        <taxon>Bacillati</taxon>
        <taxon>Cyanobacteriota</taxon>
        <taxon>Cyanophyceae</taxon>
        <taxon>Oculatellales</taxon>
        <taxon>Oculatellaceae</taxon>
        <taxon>Shackletoniella</taxon>
    </lineage>
</organism>
<feature type="domain" description="ABC transmembrane type-1" evidence="10">
    <location>
        <begin position="19"/>
        <end position="208"/>
    </location>
</feature>
<evidence type="ECO:0000256" key="2">
    <source>
        <dbReference type="ARBA" id="ARBA00010072"/>
    </source>
</evidence>
<keyword evidence="7 9" id="KW-1133">Transmembrane helix</keyword>
<dbReference type="Proteomes" id="UP000249081">
    <property type="component" value="Unassembled WGS sequence"/>
</dbReference>
<evidence type="ECO:0000313" key="11">
    <source>
        <dbReference type="EMBL" id="PZO38633.1"/>
    </source>
</evidence>
<reference evidence="11 12" key="2">
    <citation type="submission" date="2018-06" db="EMBL/GenBank/DDBJ databases">
        <title>Metagenomic assembly of (sub)arctic Cyanobacteria and their associated microbiome from non-axenic cultures.</title>
        <authorList>
            <person name="Baurain D."/>
        </authorList>
    </citation>
    <scope>NUCLEOTIDE SEQUENCE [LARGE SCALE GENOMIC DNA]</scope>
    <source>
        <strain evidence="11">ULC041bin1</strain>
    </source>
</reference>
<dbReference type="AlphaFoldDB" id="A0A2W4W0K9"/>
<gene>
    <name evidence="11" type="ORF">DCF17_14285</name>
</gene>
<dbReference type="InterPro" id="IPR035906">
    <property type="entry name" value="MetI-like_sf"/>
</dbReference>
<dbReference type="GO" id="GO:0006865">
    <property type="term" value="P:amino acid transport"/>
    <property type="evidence" value="ECO:0007669"/>
    <property type="project" value="UniProtKB-KW"/>
</dbReference>
<accession>A0A2W4W0K9</accession>
<keyword evidence="5 9" id="KW-0812">Transmembrane</keyword>
<comment type="similarity">
    <text evidence="2">Belongs to the binding-protein-dependent transport system permease family. HisMQ subfamily.</text>
</comment>
<name>A0A2W4W0K9_9CYAN</name>
<sequence>MKLDFGQIMPSLPFILNGIVVTLRFTVLSALLGFTLGTLLSLLKISSVKPLRWFAEFYTSIFRGTPLILQLALVYFATPQLIGYRISPIEAGVFTFSLNSAAYSSETIRAGIMAVDKGQREASLSLGVAYRPMMLDIILPQAFKNILPALVNESIALLKDSALVSTIGVLDLMRRAQVVAGQTFLYFEPLIVVGVIYYVMVMGLTQAANVLERRMRRSD</sequence>
<dbReference type="CDD" id="cd06261">
    <property type="entry name" value="TM_PBP2"/>
    <property type="match status" value="1"/>
</dbReference>
<dbReference type="SUPFAM" id="SSF161098">
    <property type="entry name" value="MetI-like"/>
    <property type="match status" value="1"/>
</dbReference>
<keyword evidence="3 9" id="KW-0813">Transport</keyword>